<evidence type="ECO:0000313" key="2">
    <source>
        <dbReference type="WBParaSite" id="MhA1_Contig2472.frz3.gene7"/>
    </source>
</evidence>
<accession>A0A1I8BJ14</accession>
<protein>
    <submittedName>
        <fullName evidence="2">Uncharacterized protein</fullName>
    </submittedName>
</protein>
<name>A0A1I8BJ14_MELHA</name>
<dbReference type="Proteomes" id="UP000095281">
    <property type="component" value="Unplaced"/>
</dbReference>
<dbReference type="AlphaFoldDB" id="A0A1I8BJ14"/>
<keyword evidence="1" id="KW-1185">Reference proteome</keyword>
<evidence type="ECO:0000313" key="1">
    <source>
        <dbReference type="Proteomes" id="UP000095281"/>
    </source>
</evidence>
<organism evidence="1 2">
    <name type="scientific">Meloidogyne hapla</name>
    <name type="common">Root-knot nematode worm</name>
    <dbReference type="NCBI Taxonomy" id="6305"/>
    <lineage>
        <taxon>Eukaryota</taxon>
        <taxon>Metazoa</taxon>
        <taxon>Ecdysozoa</taxon>
        <taxon>Nematoda</taxon>
        <taxon>Chromadorea</taxon>
        <taxon>Rhabditida</taxon>
        <taxon>Tylenchina</taxon>
        <taxon>Tylenchomorpha</taxon>
        <taxon>Tylenchoidea</taxon>
        <taxon>Meloidogynidae</taxon>
        <taxon>Meloidogyninae</taxon>
        <taxon>Meloidogyne</taxon>
    </lineage>
</organism>
<proteinExistence type="predicted"/>
<dbReference type="WBParaSite" id="MhA1_Contig2472.frz3.gene7">
    <property type="protein sequence ID" value="MhA1_Contig2472.frz3.gene7"/>
    <property type="gene ID" value="MhA1_Contig2472.frz3.gene7"/>
</dbReference>
<sequence length="153" mass="17308">MSPPPTKRAKLSSENSRSFFIENIIPSVLLQSGEGKQPKDYITKLDDQVTHNKKFRLTKCRTKFQIKDVPADPEGLLAGIFQYCINSAIEESRENGNEADHLGCVISSELLDPHVWIPLRQINENTVEAIMNQFLKVGQSKKQQGLTERPMNL</sequence>
<reference evidence="2" key="1">
    <citation type="submission" date="2016-11" db="UniProtKB">
        <authorList>
            <consortium name="WormBaseParasite"/>
        </authorList>
    </citation>
    <scope>IDENTIFICATION</scope>
</reference>